<protein>
    <submittedName>
        <fullName evidence="9">Membrane protein</fullName>
    </submittedName>
</protein>
<keyword evidence="5 7" id="KW-1133">Transmembrane helix</keyword>
<accession>A0A4Y3PC77</accession>
<dbReference type="PANTHER" id="PTHR32322">
    <property type="entry name" value="INNER MEMBRANE TRANSPORTER"/>
    <property type="match status" value="1"/>
</dbReference>
<proteinExistence type="inferred from homology"/>
<feature type="transmembrane region" description="Helical" evidence="7">
    <location>
        <begin position="154"/>
        <end position="172"/>
    </location>
</feature>
<dbReference type="InterPro" id="IPR050638">
    <property type="entry name" value="AA-Vitamin_Transporters"/>
</dbReference>
<dbReference type="GO" id="GO:0005886">
    <property type="term" value="C:plasma membrane"/>
    <property type="evidence" value="ECO:0007669"/>
    <property type="project" value="UniProtKB-SubCell"/>
</dbReference>
<dbReference type="STRING" id="54914.AV540_01095"/>
<evidence type="ECO:0000256" key="5">
    <source>
        <dbReference type="ARBA" id="ARBA00022989"/>
    </source>
</evidence>
<comment type="caution">
    <text evidence="9">The sequence shown here is derived from an EMBL/GenBank/DDBJ whole genome shotgun (WGS) entry which is preliminary data.</text>
</comment>
<feature type="domain" description="EamA" evidence="8">
    <location>
        <begin position="11"/>
        <end position="142"/>
    </location>
</feature>
<name>A0A4Y3PC77_BREPA</name>
<evidence type="ECO:0000256" key="2">
    <source>
        <dbReference type="ARBA" id="ARBA00007362"/>
    </source>
</evidence>
<feature type="transmembrane region" description="Helical" evidence="7">
    <location>
        <begin position="131"/>
        <end position="148"/>
    </location>
</feature>
<keyword evidence="6 7" id="KW-0472">Membrane</keyword>
<feature type="transmembrane region" description="Helical" evidence="7">
    <location>
        <begin position="184"/>
        <end position="204"/>
    </location>
</feature>
<dbReference type="PANTHER" id="PTHR32322:SF18">
    <property type="entry name" value="S-ADENOSYLMETHIONINE_S-ADENOSYLHOMOCYSTEINE TRANSPORTER"/>
    <property type="match status" value="1"/>
</dbReference>
<feature type="transmembrane region" description="Helical" evidence="7">
    <location>
        <begin position="72"/>
        <end position="91"/>
    </location>
</feature>
<dbReference type="Gene3D" id="1.10.3730.20">
    <property type="match status" value="1"/>
</dbReference>
<dbReference type="InterPro" id="IPR000620">
    <property type="entry name" value="EamA_dom"/>
</dbReference>
<feature type="transmembrane region" description="Helical" evidence="7">
    <location>
        <begin position="97"/>
        <end position="119"/>
    </location>
</feature>
<gene>
    <name evidence="9" type="ORF">BPA01_17200</name>
</gene>
<feature type="transmembrane region" description="Helical" evidence="7">
    <location>
        <begin position="250"/>
        <end position="269"/>
    </location>
</feature>
<evidence type="ECO:0000259" key="8">
    <source>
        <dbReference type="Pfam" id="PF00892"/>
    </source>
</evidence>
<dbReference type="Proteomes" id="UP000316882">
    <property type="component" value="Unassembled WGS sequence"/>
</dbReference>
<organism evidence="9 10">
    <name type="scientific">Brevibacillus parabrevis</name>
    <dbReference type="NCBI Taxonomy" id="54914"/>
    <lineage>
        <taxon>Bacteria</taxon>
        <taxon>Bacillati</taxon>
        <taxon>Bacillota</taxon>
        <taxon>Bacilli</taxon>
        <taxon>Bacillales</taxon>
        <taxon>Paenibacillaceae</taxon>
        <taxon>Brevibacillus</taxon>
    </lineage>
</organism>
<evidence type="ECO:0000313" key="9">
    <source>
        <dbReference type="EMBL" id="GEB32140.1"/>
    </source>
</evidence>
<keyword evidence="10" id="KW-1185">Reference proteome</keyword>
<feature type="transmembrane region" description="Helical" evidence="7">
    <location>
        <begin position="40"/>
        <end position="60"/>
    </location>
</feature>
<reference evidence="9 10" key="1">
    <citation type="submission" date="2019-06" db="EMBL/GenBank/DDBJ databases">
        <title>Whole genome shotgun sequence of Brevibacillus parabrevis NBRC 12334.</title>
        <authorList>
            <person name="Hosoyama A."/>
            <person name="Uohara A."/>
            <person name="Ohji S."/>
            <person name="Ichikawa N."/>
        </authorList>
    </citation>
    <scope>NUCLEOTIDE SEQUENCE [LARGE SCALE GENOMIC DNA]</scope>
    <source>
        <strain evidence="9 10">NBRC 12334</strain>
    </source>
</reference>
<comment type="similarity">
    <text evidence="2">Belongs to the EamA transporter family.</text>
</comment>
<sequence length="308" mass="33071">MSYSPWKQSLLGAICLTLAAAIWGGVYVVSKVVLEVIPPFTLLILRFGIALLVLGAFALARKEVVQKRDYPLLMGIAFVGVTISIAAQFLGTKLSTAHMGALITSASPAFIAIFAVWLLKESIHFKQAAGIVLATVGVIIVIGVPDQADAQSSLTGNLILLVAAVSWGLYTVLSKKATQRYSSLLVTTYVALFGLVFTSPVMLWELSVTPISWQFGWEIWAGVLYIGLISTAGAFYLWNKGFELMQAGSGAGFFFVQPIVGAFLGWLLLHEHLGTSFFVGAAFIFLGVALSNLRKRTATETADSAKRS</sequence>
<feature type="transmembrane region" description="Helical" evidence="7">
    <location>
        <begin position="275"/>
        <end position="293"/>
    </location>
</feature>
<evidence type="ECO:0000256" key="7">
    <source>
        <dbReference type="SAM" id="Phobius"/>
    </source>
</evidence>
<feature type="transmembrane region" description="Helical" evidence="7">
    <location>
        <begin position="219"/>
        <end position="238"/>
    </location>
</feature>
<dbReference type="AlphaFoldDB" id="A0A4Y3PC77"/>
<evidence type="ECO:0000256" key="1">
    <source>
        <dbReference type="ARBA" id="ARBA00004651"/>
    </source>
</evidence>
<dbReference type="EMBL" id="BJMH01000006">
    <property type="protein sequence ID" value="GEB32140.1"/>
    <property type="molecule type" value="Genomic_DNA"/>
</dbReference>
<dbReference type="Pfam" id="PF00892">
    <property type="entry name" value="EamA"/>
    <property type="match status" value="2"/>
</dbReference>
<dbReference type="InterPro" id="IPR037185">
    <property type="entry name" value="EmrE-like"/>
</dbReference>
<dbReference type="RefSeq" id="WP_122966216.1">
    <property type="nucleotide sequence ID" value="NZ_BJMH01000006.1"/>
</dbReference>
<evidence type="ECO:0000256" key="3">
    <source>
        <dbReference type="ARBA" id="ARBA00022475"/>
    </source>
</evidence>
<keyword evidence="3" id="KW-1003">Cell membrane</keyword>
<comment type="subcellular location">
    <subcellularLocation>
        <location evidence="1">Cell membrane</location>
        <topology evidence="1">Multi-pass membrane protein</topology>
    </subcellularLocation>
</comment>
<evidence type="ECO:0000256" key="6">
    <source>
        <dbReference type="ARBA" id="ARBA00023136"/>
    </source>
</evidence>
<dbReference type="SUPFAM" id="SSF103481">
    <property type="entry name" value="Multidrug resistance efflux transporter EmrE"/>
    <property type="match status" value="2"/>
</dbReference>
<evidence type="ECO:0000256" key="4">
    <source>
        <dbReference type="ARBA" id="ARBA00022692"/>
    </source>
</evidence>
<keyword evidence="4 7" id="KW-0812">Transmembrane</keyword>
<feature type="domain" description="EamA" evidence="8">
    <location>
        <begin position="155"/>
        <end position="292"/>
    </location>
</feature>
<evidence type="ECO:0000313" key="10">
    <source>
        <dbReference type="Proteomes" id="UP000316882"/>
    </source>
</evidence>